<dbReference type="OrthoDB" id="367221at2759"/>
<dbReference type="Pfam" id="PF02926">
    <property type="entry name" value="THUMP"/>
    <property type="match status" value="1"/>
</dbReference>
<evidence type="ECO:0000256" key="2">
    <source>
        <dbReference type="SAM" id="MobiDB-lite"/>
    </source>
</evidence>
<dbReference type="GO" id="GO:0003723">
    <property type="term" value="F:RNA binding"/>
    <property type="evidence" value="ECO:0007669"/>
    <property type="project" value="UniProtKB-UniRule"/>
</dbReference>
<dbReference type="Gene3D" id="3.30.2300.10">
    <property type="entry name" value="THUMP superfamily"/>
    <property type="match status" value="1"/>
</dbReference>
<accession>R7S2I5</accession>
<keyword evidence="1" id="KW-0694">RNA-binding</keyword>
<dbReference type="AlphaFoldDB" id="R7S2I5"/>
<dbReference type="OMA" id="MNEKACV"/>
<feature type="region of interest" description="Disordered" evidence="2">
    <location>
        <begin position="1"/>
        <end position="23"/>
    </location>
</feature>
<evidence type="ECO:0000313" key="5">
    <source>
        <dbReference type="Proteomes" id="UP000054196"/>
    </source>
</evidence>
<feature type="domain" description="THUMP" evidence="3">
    <location>
        <begin position="134"/>
        <end position="239"/>
    </location>
</feature>
<dbReference type="SUPFAM" id="SSF143437">
    <property type="entry name" value="THUMP domain-like"/>
    <property type="match status" value="1"/>
</dbReference>
<dbReference type="RefSeq" id="XP_007388853.1">
    <property type="nucleotide sequence ID" value="XM_007388791.1"/>
</dbReference>
<sequence>MSASPRTGGDRRKRKYRSDGTPIWSKRTIDGPGVWVTCVKGKEKQAVGELYDLFQSLASELWPEDQAASNMTTDDDQDRELDIEQQIAQEIAAMKKPRKEQRFANCQTNTPCLLFIGCKAPVDPVTLITTHIQSVQRTGVTRARHCHRFTPVSNTVVANLPEIRGLCERVVTPFFEGSDEKYKYKIELRTRNHTTLARPEVIKEIASCVPEGHVVDLEHADVFILVEIFKSVCGISVVRDYYAMQKFNVMEIANVKRNEDDSEKMDQ</sequence>
<dbReference type="FunFam" id="3.30.2300.10:FF:000001">
    <property type="entry name" value="THUMP domain-containing protein 1"/>
    <property type="match status" value="1"/>
</dbReference>
<proteinExistence type="predicted"/>
<dbReference type="InterPro" id="IPR040183">
    <property type="entry name" value="THUMPD1-like"/>
</dbReference>
<dbReference type="GeneID" id="18881713"/>
<dbReference type="HOGENOM" id="CLU_039352_2_3_1"/>
<dbReference type="CDD" id="cd11717">
    <property type="entry name" value="THUMP_THUMPD1_like"/>
    <property type="match status" value="1"/>
</dbReference>
<organism evidence="4 5">
    <name type="scientific">Punctularia strigosozonata (strain HHB-11173)</name>
    <name type="common">White-rot fungus</name>
    <dbReference type="NCBI Taxonomy" id="741275"/>
    <lineage>
        <taxon>Eukaryota</taxon>
        <taxon>Fungi</taxon>
        <taxon>Dikarya</taxon>
        <taxon>Basidiomycota</taxon>
        <taxon>Agaricomycotina</taxon>
        <taxon>Agaricomycetes</taxon>
        <taxon>Corticiales</taxon>
        <taxon>Punctulariaceae</taxon>
        <taxon>Punctularia</taxon>
    </lineage>
</organism>
<keyword evidence="5" id="KW-1185">Reference proteome</keyword>
<dbReference type="PROSITE" id="PS51165">
    <property type="entry name" value="THUMP"/>
    <property type="match status" value="1"/>
</dbReference>
<dbReference type="PANTHER" id="PTHR13452">
    <property type="entry name" value="THUMP DOMAIN CONTAINING PROTEIN 1-RELATED"/>
    <property type="match status" value="1"/>
</dbReference>
<dbReference type="eggNOG" id="KOG3943">
    <property type="taxonomic scope" value="Eukaryota"/>
</dbReference>
<dbReference type="SMART" id="SM00981">
    <property type="entry name" value="THUMP"/>
    <property type="match status" value="1"/>
</dbReference>
<dbReference type="KEGG" id="psq:PUNSTDRAFT_146797"/>
<gene>
    <name evidence="4" type="ORF">PUNSTDRAFT_146797</name>
</gene>
<dbReference type="InterPro" id="IPR004114">
    <property type="entry name" value="THUMP_dom"/>
</dbReference>
<reference evidence="5" key="1">
    <citation type="journal article" date="2012" name="Science">
        <title>The Paleozoic origin of enzymatic lignin decomposition reconstructed from 31 fungal genomes.</title>
        <authorList>
            <person name="Floudas D."/>
            <person name="Binder M."/>
            <person name="Riley R."/>
            <person name="Barry K."/>
            <person name="Blanchette R.A."/>
            <person name="Henrissat B."/>
            <person name="Martinez A.T."/>
            <person name="Otillar R."/>
            <person name="Spatafora J.W."/>
            <person name="Yadav J.S."/>
            <person name="Aerts A."/>
            <person name="Benoit I."/>
            <person name="Boyd A."/>
            <person name="Carlson A."/>
            <person name="Copeland A."/>
            <person name="Coutinho P.M."/>
            <person name="de Vries R.P."/>
            <person name="Ferreira P."/>
            <person name="Findley K."/>
            <person name="Foster B."/>
            <person name="Gaskell J."/>
            <person name="Glotzer D."/>
            <person name="Gorecki P."/>
            <person name="Heitman J."/>
            <person name="Hesse C."/>
            <person name="Hori C."/>
            <person name="Igarashi K."/>
            <person name="Jurgens J.A."/>
            <person name="Kallen N."/>
            <person name="Kersten P."/>
            <person name="Kohler A."/>
            <person name="Kuees U."/>
            <person name="Kumar T.K.A."/>
            <person name="Kuo A."/>
            <person name="LaButti K."/>
            <person name="Larrondo L.F."/>
            <person name="Lindquist E."/>
            <person name="Ling A."/>
            <person name="Lombard V."/>
            <person name="Lucas S."/>
            <person name="Lundell T."/>
            <person name="Martin R."/>
            <person name="McLaughlin D.J."/>
            <person name="Morgenstern I."/>
            <person name="Morin E."/>
            <person name="Murat C."/>
            <person name="Nagy L.G."/>
            <person name="Nolan M."/>
            <person name="Ohm R.A."/>
            <person name="Patyshakuliyeva A."/>
            <person name="Rokas A."/>
            <person name="Ruiz-Duenas F.J."/>
            <person name="Sabat G."/>
            <person name="Salamov A."/>
            <person name="Samejima M."/>
            <person name="Schmutz J."/>
            <person name="Slot J.C."/>
            <person name="St John F."/>
            <person name="Stenlid J."/>
            <person name="Sun H."/>
            <person name="Sun S."/>
            <person name="Syed K."/>
            <person name="Tsang A."/>
            <person name="Wiebenga A."/>
            <person name="Young D."/>
            <person name="Pisabarro A."/>
            <person name="Eastwood D.C."/>
            <person name="Martin F."/>
            <person name="Cullen D."/>
            <person name="Grigoriev I.V."/>
            <person name="Hibbett D.S."/>
        </authorList>
    </citation>
    <scope>NUCLEOTIDE SEQUENCE [LARGE SCALE GENOMIC DNA]</scope>
    <source>
        <strain evidence="5">HHB-11173 SS5</strain>
    </source>
</reference>
<dbReference type="EMBL" id="JH687557">
    <property type="protein sequence ID" value="EIN04064.1"/>
    <property type="molecule type" value="Genomic_DNA"/>
</dbReference>
<evidence type="ECO:0000313" key="4">
    <source>
        <dbReference type="EMBL" id="EIN04064.1"/>
    </source>
</evidence>
<dbReference type="GO" id="GO:0006400">
    <property type="term" value="P:tRNA modification"/>
    <property type="evidence" value="ECO:0007669"/>
    <property type="project" value="InterPro"/>
</dbReference>
<name>R7S2I5_PUNST</name>
<evidence type="ECO:0000259" key="3">
    <source>
        <dbReference type="PROSITE" id="PS51165"/>
    </source>
</evidence>
<dbReference type="Proteomes" id="UP000054196">
    <property type="component" value="Unassembled WGS sequence"/>
</dbReference>
<protein>
    <recommendedName>
        <fullName evidence="3">THUMP domain-containing protein</fullName>
    </recommendedName>
</protein>
<evidence type="ECO:0000256" key="1">
    <source>
        <dbReference type="PROSITE-ProRule" id="PRU00529"/>
    </source>
</evidence>
<dbReference type="PANTHER" id="PTHR13452:SF10">
    <property type="entry name" value="THUMP DOMAIN-CONTAINING PROTEIN 1"/>
    <property type="match status" value="1"/>
</dbReference>